<protein>
    <submittedName>
        <fullName evidence="7">Recombinase family protein</fullName>
    </submittedName>
</protein>
<dbReference type="KEGG" id="ehn:H9Q80_16235"/>
<feature type="domain" description="Resolvase/invertase-type recombinase catalytic" evidence="6">
    <location>
        <begin position="1"/>
        <end position="153"/>
    </location>
</feature>
<dbReference type="PANTHER" id="PTHR30461">
    <property type="entry name" value="DNA-INVERTASE FROM LAMBDOID PROPHAGE"/>
    <property type="match status" value="1"/>
</dbReference>
<gene>
    <name evidence="7" type="ORF">H9Q80_16235</name>
</gene>
<dbReference type="GO" id="GO:0015074">
    <property type="term" value="P:DNA integration"/>
    <property type="evidence" value="ECO:0007669"/>
    <property type="project" value="UniProtKB-KW"/>
</dbReference>
<keyword evidence="2" id="KW-0238">DNA-binding</keyword>
<accession>A0A7G9GLU4</accession>
<evidence type="ECO:0000256" key="5">
    <source>
        <dbReference type="PROSITE-ProRule" id="PRU10137"/>
    </source>
</evidence>
<dbReference type="GO" id="GO:0000150">
    <property type="term" value="F:DNA strand exchange activity"/>
    <property type="evidence" value="ECO:0007669"/>
    <property type="project" value="InterPro"/>
</dbReference>
<dbReference type="InterPro" id="IPR006118">
    <property type="entry name" value="Recombinase_CS"/>
</dbReference>
<dbReference type="SMART" id="SM00857">
    <property type="entry name" value="Resolvase"/>
    <property type="match status" value="1"/>
</dbReference>
<dbReference type="PANTHER" id="PTHR30461:SF2">
    <property type="entry name" value="SERINE RECOMBINASE PINE-RELATED"/>
    <property type="match status" value="1"/>
</dbReference>
<reference evidence="7 8" key="1">
    <citation type="submission" date="2020-08" db="EMBL/GenBank/DDBJ databases">
        <authorList>
            <person name="Liu C."/>
            <person name="Sun Q."/>
        </authorList>
    </citation>
    <scope>NUCLEOTIDE SEQUENCE [LARGE SCALE GENOMIC DNA]</scope>
    <source>
        <strain evidence="7 8">NSJ-61</strain>
    </source>
</reference>
<proteinExistence type="predicted"/>
<organism evidence="7 8">
    <name type="scientific">[Eubacterium] hominis</name>
    <dbReference type="NCBI Taxonomy" id="2764325"/>
    <lineage>
        <taxon>Bacteria</taxon>
        <taxon>Bacillati</taxon>
        <taxon>Bacillota</taxon>
        <taxon>Erysipelotrichia</taxon>
        <taxon>Erysipelotrichales</taxon>
        <taxon>Erysipelotrichaceae</taxon>
        <taxon>Amedibacillus</taxon>
    </lineage>
</organism>
<evidence type="ECO:0000259" key="6">
    <source>
        <dbReference type="PROSITE" id="PS51736"/>
    </source>
</evidence>
<dbReference type="EMBL" id="CP060636">
    <property type="protein sequence ID" value="QNM11776.1"/>
    <property type="molecule type" value="Genomic_DNA"/>
</dbReference>
<evidence type="ECO:0000256" key="4">
    <source>
        <dbReference type="PIRSR" id="PIRSR606118-50"/>
    </source>
</evidence>
<evidence type="ECO:0000313" key="7">
    <source>
        <dbReference type="EMBL" id="QNM11776.1"/>
    </source>
</evidence>
<dbReference type="AlphaFoldDB" id="A0A7G9GLU4"/>
<dbReference type="InterPro" id="IPR050639">
    <property type="entry name" value="SSR_resolvase"/>
</dbReference>
<evidence type="ECO:0000256" key="1">
    <source>
        <dbReference type="ARBA" id="ARBA00022908"/>
    </source>
</evidence>
<dbReference type="PROSITE" id="PS00398">
    <property type="entry name" value="RECOMBINASES_2"/>
    <property type="match status" value="1"/>
</dbReference>
<dbReference type="InterPro" id="IPR036162">
    <property type="entry name" value="Resolvase-like_N_sf"/>
</dbReference>
<sequence length="208" mass="24280">MYYGYVRVSTDKQEFDRQYKAINDWCNENNVVLDKQFEDKITGKTWNRKGYNELKEFVKSGDTVIIKELDRLGRDWDGIKEEWKWFSDNDINVIVIDMPLLAKSIYDGDGKVDLNMKFIKSIVLETLCYVSETERVKISKRTSEALQAKKAQGIKLGKPINTEKEYDIKSLYLKGKSKSEIAFILDTSRAQVNRVIKRLQDRGELQTD</sequence>
<feature type="active site" description="O-(5'-phospho-DNA)-serine intermediate" evidence="4 5">
    <location>
        <position position="9"/>
    </location>
</feature>
<dbReference type="PROSITE" id="PS00397">
    <property type="entry name" value="RECOMBINASES_1"/>
    <property type="match status" value="1"/>
</dbReference>
<dbReference type="SUPFAM" id="SSF53041">
    <property type="entry name" value="Resolvase-like"/>
    <property type="match status" value="1"/>
</dbReference>
<dbReference type="InterPro" id="IPR006119">
    <property type="entry name" value="Resolv_N"/>
</dbReference>
<keyword evidence="1" id="KW-0229">DNA integration</keyword>
<dbReference type="PROSITE" id="PS51736">
    <property type="entry name" value="RECOMBINASES_3"/>
    <property type="match status" value="1"/>
</dbReference>
<dbReference type="GO" id="GO:0003677">
    <property type="term" value="F:DNA binding"/>
    <property type="evidence" value="ECO:0007669"/>
    <property type="project" value="UniProtKB-KW"/>
</dbReference>
<dbReference type="RefSeq" id="WP_158552166.1">
    <property type="nucleotide sequence ID" value="NZ_CP060636.1"/>
</dbReference>
<keyword evidence="3" id="KW-0233">DNA recombination</keyword>
<evidence type="ECO:0000313" key="8">
    <source>
        <dbReference type="Proteomes" id="UP000515856"/>
    </source>
</evidence>
<name>A0A7G9GLU4_9FIRM</name>
<evidence type="ECO:0000256" key="3">
    <source>
        <dbReference type="ARBA" id="ARBA00023172"/>
    </source>
</evidence>
<dbReference type="Pfam" id="PF00239">
    <property type="entry name" value="Resolvase"/>
    <property type="match status" value="1"/>
</dbReference>
<dbReference type="Proteomes" id="UP000515856">
    <property type="component" value="Chromosome"/>
</dbReference>
<dbReference type="Gene3D" id="1.10.10.60">
    <property type="entry name" value="Homeodomain-like"/>
    <property type="match status" value="1"/>
</dbReference>
<dbReference type="CDD" id="cd03768">
    <property type="entry name" value="SR_ResInv"/>
    <property type="match status" value="1"/>
</dbReference>
<keyword evidence="8" id="KW-1185">Reference proteome</keyword>
<evidence type="ECO:0000256" key="2">
    <source>
        <dbReference type="ARBA" id="ARBA00023125"/>
    </source>
</evidence>
<dbReference type="Gene3D" id="3.40.50.1390">
    <property type="entry name" value="Resolvase, N-terminal catalytic domain"/>
    <property type="match status" value="1"/>
</dbReference>